<gene>
    <name evidence="4" type="ORF">SAMN04487849_10210</name>
</gene>
<dbReference type="AlphaFoldDB" id="A0ABD7M5E2"/>
<evidence type="ECO:0000313" key="5">
    <source>
        <dbReference type="Proteomes" id="UP000184253"/>
    </source>
</evidence>
<dbReference type="PANTHER" id="PTHR10655">
    <property type="entry name" value="LYSOPHOSPHOLIPASE-RELATED"/>
    <property type="match status" value="1"/>
</dbReference>
<dbReference type="EMBL" id="FRCE01000002">
    <property type="protein sequence ID" value="SHL36575.1"/>
    <property type="molecule type" value="Genomic_DNA"/>
</dbReference>
<reference evidence="4 5" key="1">
    <citation type="submission" date="2016-11" db="EMBL/GenBank/DDBJ databases">
        <authorList>
            <person name="Varghese N."/>
            <person name="Submissions S."/>
        </authorList>
    </citation>
    <scope>NUCLEOTIDE SEQUENCE [LARGE SCALE GENOMIC DNA]</scope>
    <source>
        <strain evidence="4 5">VTM4R57</strain>
    </source>
</reference>
<feature type="domain" description="Phospholipase/carboxylesterase/thioesterase" evidence="3">
    <location>
        <begin position="29"/>
        <end position="232"/>
    </location>
</feature>
<dbReference type="Gene3D" id="3.40.50.1820">
    <property type="entry name" value="alpha/beta hydrolase"/>
    <property type="match status" value="1"/>
</dbReference>
<name>A0ABD7M5E2_MICLU</name>
<dbReference type="PANTHER" id="PTHR10655:SF17">
    <property type="entry name" value="LYSOPHOSPHOLIPASE-LIKE PROTEIN 1"/>
    <property type="match status" value="1"/>
</dbReference>
<evidence type="ECO:0000313" key="4">
    <source>
        <dbReference type="EMBL" id="SHL36575.1"/>
    </source>
</evidence>
<dbReference type="Pfam" id="PF02230">
    <property type="entry name" value="Abhydrolase_2"/>
    <property type="match status" value="1"/>
</dbReference>
<dbReference type="GO" id="GO:0016787">
    <property type="term" value="F:hydrolase activity"/>
    <property type="evidence" value="ECO:0007669"/>
    <property type="project" value="UniProtKB-KW"/>
</dbReference>
<dbReference type="Proteomes" id="UP000184253">
    <property type="component" value="Unassembled WGS sequence"/>
</dbReference>
<dbReference type="SUPFAM" id="SSF53474">
    <property type="entry name" value="alpha/beta-Hydrolases"/>
    <property type="match status" value="1"/>
</dbReference>
<dbReference type="InterPro" id="IPR029058">
    <property type="entry name" value="AB_hydrolase_fold"/>
</dbReference>
<comment type="caution">
    <text evidence="4">The sequence shown here is derived from an EMBL/GenBank/DDBJ whole genome shotgun (WGS) entry which is preliminary data.</text>
</comment>
<dbReference type="InterPro" id="IPR003140">
    <property type="entry name" value="PLipase/COase/thioEstase"/>
</dbReference>
<evidence type="ECO:0000256" key="1">
    <source>
        <dbReference type="ARBA" id="ARBA00006499"/>
    </source>
</evidence>
<accession>A0ABD7M5E2</accession>
<keyword evidence="2" id="KW-0378">Hydrolase</keyword>
<evidence type="ECO:0000256" key="2">
    <source>
        <dbReference type="ARBA" id="ARBA00022801"/>
    </source>
</evidence>
<dbReference type="InterPro" id="IPR050565">
    <property type="entry name" value="LYPA1-2/EST-like"/>
</dbReference>
<evidence type="ECO:0000259" key="3">
    <source>
        <dbReference type="Pfam" id="PF02230"/>
    </source>
</evidence>
<proteinExistence type="inferred from homology"/>
<organism evidence="4 5">
    <name type="scientific">Micrococcus luteus</name>
    <name type="common">Micrococcus lysodeikticus</name>
    <dbReference type="NCBI Taxonomy" id="1270"/>
    <lineage>
        <taxon>Bacteria</taxon>
        <taxon>Bacillati</taxon>
        <taxon>Actinomycetota</taxon>
        <taxon>Actinomycetes</taxon>
        <taxon>Micrococcales</taxon>
        <taxon>Micrococcaceae</taxon>
        <taxon>Micrococcus</taxon>
    </lineage>
</organism>
<sequence length="238" mass="26200">MPLARLADVNANPTPAVEPVVRWSRPEGERTEDLLIVLHGYGANEDDLFGLVPHLPEHVTVAAVRAPLPLQPGSHAWFPLSQDPVTGELGSTAEPVREAVEALHAWVQAVRGDFRTVSLLGFSQGMAMATSLLRLDPEAYACTVALSGFVVDPELAEPRLRELFTRDDDVARVRPKVFWGRGQEDPIISEPRVEETHAWLNAHVDLMKIVYAGLGHAINEQELGHVKEYLAHMVPPRG</sequence>
<comment type="similarity">
    <text evidence="1">Belongs to the AB hydrolase superfamily. AB hydrolase 2 family.</text>
</comment>
<protein>
    <submittedName>
        <fullName evidence="4">Phospholipase/carboxylesterase</fullName>
    </submittedName>
</protein>